<name>A0A0C5WC67_9FLAO</name>
<protein>
    <submittedName>
        <fullName evidence="1">Arginyl-tRNA synthetase</fullName>
    </submittedName>
</protein>
<dbReference type="OrthoDB" id="1436588at2"/>
<dbReference type="HOGENOM" id="CLU_149410_0_0_10"/>
<gene>
    <name evidence="1" type="ORF">AW14_09910</name>
</gene>
<dbReference type="KEGG" id="sze:AW14_09910"/>
<keyword evidence="1" id="KW-0030">Aminoacyl-tRNA synthetase</keyword>
<dbReference type="GO" id="GO:0004812">
    <property type="term" value="F:aminoacyl-tRNA ligase activity"/>
    <property type="evidence" value="ECO:0007669"/>
    <property type="project" value="UniProtKB-KW"/>
</dbReference>
<dbReference type="AlphaFoldDB" id="A0A0C5WC67"/>
<dbReference type="Proteomes" id="UP000032229">
    <property type="component" value="Chromosome"/>
</dbReference>
<sequence length="143" mass="16628">MIIDSTYTNKSNDQLINDLVGKPFSLLEKIKLKGIGSKRMIIENASDNLKPYLNTVSDVNYANLELRPSGVLVRINKGLETFVWVIPYYQLVIYKVNGSSIHAQGRFIQFKNSRTLKENKSFFRKLLDRKVLFDEQFNFNYNL</sequence>
<dbReference type="EMBL" id="CP007202">
    <property type="protein sequence ID" value="AJR03892.1"/>
    <property type="molecule type" value="Genomic_DNA"/>
</dbReference>
<dbReference type="RefSeq" id="WP_044638617.1">
    <property type="nucleotide sequence ID" value="NZ_CP007202.1"/>
</dbReference>
<keyword evidence="1" id="KW-0436">Ligase</keyword>
<reference evidence="1 2" key="1">
    <citation type="submission" date="2014-02" db="EMBL/GenBank/DDBJ databases">
        <authorList>
            <person name="Young C.-C."/>
            <person name="Hameed A."/>
            <person name="Huang H.-C."/>
            <person name="Shahina M."/>
        </authorList>
    </citation>
    <scope>NUCLEOTIDE SEQUENCE [LARGE SCALE GENOMIC DNA]</scope>
    <source>
        <strain evidence="1 2">CC-SAMT-1</strain>
    </source>
</reference>
<keyword evidence="2" id="KW-1185">Reference proteome</keyword>
<evidence type="ECO:0000313" key="1">
    <source>
        <dbReference type="EMBL" id="AJR03892.1"/>
    </source>
</evidence>
<proteinExistence type="predicted"/>
<accession>A0A0C5WC67</accession>
<organism evidence="1 2">
    <name type="scientific">Siansivirga zeaxanthinifaciens CC-SAMT-1</name>
    <dbReference type="NCBI Taxonomy" id="1454006"/>
    <lineage>
        <taxon>Bacteria</taxon>
        <taxon>Pseudomonadati</taxon>
        <taxon>Bacteroidota</taxon>
        <taxon>Flavobacteriia</taxon>
        <taxon>Flavobacteriales</taxon>
        <taxon>Flavobacteriaceae</taxon>
        <taxon>Siansivirga</taxon>
    </lineage>
</organism>
<evidence type="ECO:0000313" key="2">
    <source>
        <dbReference type="Proteomes" id="UP000032229"/>
    </source>
</evidence>
<dbReference type="PATRIC" id="fig|1454006.5.peg.1964"/>
<dbReference type="STRING" id="1454006.AW14_09910"/>